<name>A0A132NWC8_GIAIN</name>
<dbReference type="InterPro" id="IPR032728">
    <property type="entry name" value="BBS1_N"/>
</dbReference>
<dbReference type="GO" id="GO:0005113">
    <property type="term" value="F:patched binding"/>
    <property type="evidence" value="ECO:0007669"/>
    <property type="project" value="TreeGrafter"/>
</dbReference>
<evidence type="ECO:0000313" key="2">
    <source>
        <dbReference type="EMBL" id="KWX14379.1"/>
    </source>
</evidence>
<reference evidence="2 3" key="1">
    <citation type="journal article" date="2015" name="Mol. Biochem. Parasitol.">
        <title>Identification of polymorphic genes for use in assemblage B genotyping assays through comparative genomics of multiple assemblage B Giardia duodenalis isolates.</title>
        <authorList>
            <person name="Wielinga C."/>
            <person name="Thompson R.C."/>
            <person name="Monis P."/>
            <person name="Ryan U."/>
        </authorList>
    </citation>
    <scope>NUCLEOTIDE SEQUENCE [LARGE SCALE GENOMIC DNA]</scope>
    <source>
        <strain evidence="2 3">BAH15c1</strain>
    </source>
</reference>
<feature type="domain" description="Bardet-Biedl syndrome 1 N-terminal" evidence="1">
    <location>
        <begin position="118"/>
        <end position="280"/>
    </location>
</feature>
<comment type="caution">
    <text evidence="2">The sequence shown here is derived from an EMBL/GenBank/DDBJ whole genome shotgun (WGS) entry which is preliminary data.</text>
</comment>
<dbReference type="PANTHER" id="PTHR20870">
    <property type="entry name" value="BARDET-BIEDL SYNDROME 1 PROTEIN"/>
    <property type="match status" value="1"/>
</dbReference>
<sequence>MLYMFFERSEELGPLPASDNACLLTADLDGSGAYSVAALAGRQLLVWCAKPRLASGFSDCALKYDLLEDPVTFTVISLPKMTTARDFIAIVFRNHVTVVGLLAVDSTSLSSIFYLPLVSSLKRDAREVAILRQYCTMGTTSVETAELLKALSHELHQERKTLSELSQRFLSLPDPSPTDSKAEQYPLQAGLFQSAGTVISNRARLLDNYTNDSLETIQDEITCVETLTIEAFDSDAGPPGKVLVVGTMCCFIYVYSPGFTQILATVKIPECPRSIQIEGRASRVAAISEPTWRGTILAGRGSIYTLRGSSLAKNVISFGSALRFVHRINRAIFAVTVGNKTNDLLRLTAKGKLDFVYALPCTATHLSAVQIDLGRPFLGFALALSSGAVAFVAETGVTSIVHMQTDSKLFTCSHSSLLFKAFCFSRLLSPDAHRSSSLDTNTDTARRLFGIFYIHQATNKLLHLPLSPNADFNRCSPDDGRLALQDRQLDVEQLGPGSLSLQDKILPLTDQQEVFKAFIASRAHAKAMVQATLLAMAQDGRDPSTTVTASTLQAVASIELAGLNISLAVTVCNMSSEIALGSMLIVNTAASPLKLRVTQAHISPLPPGATIYRHFAFTVDEVLLGTIIPAHNITVLLTKPMGKQQECGNSLLQEILAHIPELRL</sequence>
<dbReference type="EMBL" id="JXTI01000034">
    <property type="protein sequence ID" value="KWX14379.1"/>
    <property type="molecule type" value="Genomic_DNA"/>
</dbReference>
<proteinExistence type="predicted"/>
<dbReference type="GO" id="GO:0034464">
    <property type="term" value="C:BBSome"/>
    <property type="evidence" value="ECO:0007669"/>
    <property type="project" value="InterPro"/>
</dbReference>
<dbReference type="GO" id="GO:0005815">
    <property type="term" value="C:microtubule organizing center"/>
    <property type="evidence" value="ECO:0007669"/>
    <property type="project" value="TreeGrafter"/>
</dbReference>
<gene>
    <name evidence="2" type="ORF">QR46_1610</name>
</gene>
<dbReference type="GO" id="GO:0061512">
    <property type="term" value="P:protein localization to cilium"/>
    <property type="evidence" value="ECO:0007669"/>
    <property type="project" value="TreeGrafter"/>
</dbReference>
<dbReference type="VEuPathDB" id="GiardiaDB:QR46_1610"/>
<dbReference type="Pfam" id="PF14779">
    <property type="entry name" value="BBS1"/>
    <property type="match status" value="1"/>
</dbReference>
<organism evidence="2 3">
    <name type="scientific">Giardia duodenalis assemblage B</name>
    <dbReference type="NCBI Taxonomy" id="1394984"/>
    <lineage>
        <taxon>Eukaryota</taxon>
        <taxon>Metamonada</taxon>
        <taxon>Diplomonadida</taxon>
        <taxon>Hexamitidae</taxon>
        <taxon>Giardiinae</taxon>
        <taxon>Giardia</taxon>
    </lineage>
</organism>
<dbReference type="GO" id="GO:1905515">
    <property type="term" value="P:non-motile cilium assembly"/>
    <property type="evidence" value="ECO:0007669"/>
    <property type="project" value="InterPro"/>
</dbReference>
<accession>A0A132NWC8</accession>
<evidence type="ECO:0000259" key="1">
    <source>
        <dbReference type="Pfam" id="PF14779"/>
    </source>
</evidence>
<dbReference type="GO" id="GO:0005119">
    <property type="term" value="F:smoothened binding"/>
    <property type="evidence" value="ECO:0007669"/>
    <property type="project" value="TreeGrafter"/>
</dbReference>
<evidence type="ECO:0000313" key="3">
    <source>
        <dbReference type="Proteomes" id="UP000070089"/>
    </source>
</evidence>
<dbReference type="PANTHER" id="PTHR20870:SF0">
    <property type="entry name" value="BARDET-BIEDL SYNDROME 1 PROTEIN"/>
    <property type="match status" value="1"/>
</dbReference>
<dbReference type="AlphaFoldDB" id="A0A132NWC8"/>
<dbReference type="InterPro" id="IPR028784">
    <property type="entry name" value="BBS1"/>
</dbReference>
<dbReference type="Proteomes" id="UP000070089">
    <property type="component" value="Unassembled WGS sequence"/>
</dbReference>
<protein>
    <recommendedName>
        <fullName evidence="1">Bardet-Biedl syndrome 1 N-terminal domain-containing protein</fullName>
    </recommendedName>
</protein>
<dbReference type="GO" id="GO:0005930">
    <property type="term" value="C:axoneme"/>
    <property type="evidence" value="ECO:0007669"/>
    <property type="project" value="TreeGrafter"/>
</dbReference>
<dbReference type="OrthoDB" id="10252810at2759"/>